<proteinExistence type="predicted"/>
<dbReference type="Proteomes" id="UP000182192">
    <property type="component" value="Unassembled WGS sequence"/>
</dbReference>
<accession>A0A1I1CZX4</accession>
<dbReference type="EMBL" id="FOKQ01000001">
    <property type="protein sequence ID" value="SFB68215.1"/>
    <property type="molecule type" value="Genomic_DNA"/>
</dbReference>
<dbReference type="OrthoDB" id="9830957at2"/>
<keyword evidence="1" id="KW-1133">Transmembrane helix</keyword>
<dbReference type="AlphaFoldDB" id="A0A1I1CZX4"/>
<reference evidence="2 3" key="1">
    <citation type="submission" date="2016-10" db="EMBL/GenBank/DDBJ databases">
        <authorList>
            <person name="de Groot N.N."/>
        </authorList>
    </citation>
    <scope>NUCLEOTIDE SEQUENCE [LARGE SCALE GENOMIC DNA]</scope>
    <source>
        <strain evidence="2 3">AR67</strain>
    </source>
</reference>
<evidence type="ECO:0000256" key="1">
    <source>
        <dbReference type="SAM" id="Phobius"/>
    </source>
</evidence>
<evidence type="ECO:0000313" key="3">
    <source>
        <dbReference type="Proteomes" id="UP000182192"/>
    </source>
</evidence>
<sequence>MVKSKHKNRAPSVGKKDKVKIIRSAIVMAFAAAAFILIILSFNSLSWFAFSRSAGVEGFGVRSADIKGYEVEYRAFRYDLYTDKCTEIDSFDVEESNGLLLSEYDMIFSERNKYAGVLLRIDIKGEVEAGRQAVLRLTRNQTGHTNELCISDISKFQCDVEDNCDFDDILDDDDLDDLWSNALSYFDSANAPDELKFSNNSNNIDLMTFTQSADEESVIWLFMNYDDDSVRNVIQGTSLTLTESVSVYNDCDIIKVYPQ</sequence>
<keyword evidence="1" id="KW-0472">Membrane</keyword>
<feature type="transmembrane region" description="Helical" evidence="1">
    <location>
        <begin position="21"/>
        <end position="42"/>
    </location>
</feature>
<dbReference type="RefSeq" id="WP_074959648.1">
    <property type="nucleotide sequence ID" value="NZ_FOKQ01000001.1"/>
</dbReference>
<name>A0A1I1CZX4_RUMAL</name>
<evidence type="ECO:0000313" key="2">
    <source>
        <dbReference type="EMBL" id="SFB68215.1"/>
    </source>
</evidence>
<gene>
    <name evidence="2" type="ORF">SAMN02910406_00229</name>
</gene>
<protein>
    <submittedName>
        <fullName evidence="2">Uncharacterized protein</fullName>
    </submittedName>
</protein>
<organism evidence="2 3">
    <name type="scientific">Ruminococcus albus</name>
    <dbReference type="NCBI Taxonomy" id="1264"/>
    <lineage>
        <taxon>Bacteria</taxon>
        <taxon>Bacillati</taxon>
        <taxon>Bacillota</taxon>
        <taxon>Clostridia</taxon>
        <taxon>Eubacteriales</taxon>
        <taxon>Oscillospiraceae</taxon>
        <taxon>Ruminococcus</taxon>
    </lineage>
</organism>
<keyword evidence="1" id="KW-0812">Transmembrane</keyword>